<evidence type="ECO:0000256" key="2">
    <source>
        <dbReference type="SAM" id="SignalP"/>
    </source>
</evidence>
<dbReference type="WBParaSite" id="Pan_g6696.t1">
    <property type="protein sequence ID" value="Pan_g6696.t1"/>
    <property type="gene ID" value="Pan_g6696"/>
</dbReference>
<organism evidence="3 4">
    <name type="scientific">Panagrellus redivivus</name>
    <name type="common">Microworm</name>
    <dbReference type="NCBI Taxonomy" id="6233"/>
    <lineage>
        <taxon>Eukaryota</taxon>
        <taxon>Metazoa</taxon>
        <taxon>Ecdysozoa</taxon>
        <taxon>Nematoda</taxon>
        <taxon>Chromadorea</taxon>
        <taxon>Rhabditida</taxon>
        <taxon>Tylenchina</taxon>
        <taxon>Panagrolaimomorpha</taxon>
        <taxon>Panagrolaimoidea</taxon>
        <taxon>Panagrolaimidae</taxon>
        <taxon>Panagrellus</taxon>
    </lineage>
</organism>
<reference evidence="3" key="1">
    <citation type="journal article" date="2013" name="Genetics">
        <title>The draft genome and transcriptome of Panagrellus redivivus are shaped by the harsh demands of a free-living lifestyle.</title>
        <authorList>
            <person name="Srinivasan J."/>
            <person name="Dillman A.R."/>
            <person name="Macchietto M.G."/>
            <person name="Heikkinen L."/>
            <person name="Lakso M."/>
            <person name="Fracchia K.M."/>
            <person name="Antoshechkin I."/>
            <person name="Mortazavi A."/>
            <person name="Wong G."/>
            <person name="Sternberg P.W."/>
        </authorList>
    </citation>
    <scope>NUCLEOTIDE SEQUENCE [LARGE SCALE GENOMIC DNA]</scope>
    <source>
        <strain evidence="3">MT8872</strain>
    </source>
</reference>
<keyword evidence="2" id="KW-0732">Signal</keyword>
<evidence type="ECO:0000256" key="1">
    <source>
        <dbReference type="SAM" id="Phobius"/>
    </source>
</evidence>
<evidence type="ECO:0000313" key="4">
    <source>
        <dbReference type="WBParaSite" id="Pan_g6696.t1"/>
    </source>
</evidence>
<dbReference type="AlphaFoldDB" id="A0A7E4W6J4"/>
<reference evidence="4" key="2">
    <citation type="submission" date="2020-10" db="UniProtKB">
        <authorList>
            <consortium name="WormBaseParasite"/>
        </authorList>
    </citation>
    <scope>IDENTIFICATION</scope>
</reference>
<keyword evidence="1" id="KW-1133">Transmembrane helix</keyword>
<keyword evidence="3" id="KW-1185">Reference proteome</keyword>
<keyword evidence="1" id="KW-0812">Transmembrane</keyword>
<accession>A0A7E4W6J4</accession>
<name>A0A7E4W6J4_PANRE</name>
<evidence type="ECO:0000313" key="3">
    <source>
        <dbReference type="Proteomes" id="UP000492821"/>
    </source>
</evidence>
<dbReference type="Proteomes" id="UP000492821">
    <property type="component" value="Unassembled WGS sequence"/>
</dbReference>
<keyword evidence="1" id="KW-0472">Membrane</keyword>
<protein>
    <submittedName>
        <fullName evidence="4">Protein quiver</fullName>
    </submittedName>
</protein>
<feature type="transmembrane region" description="Helical" evidence="1">
    <location>
        <begin position="102"/>
        <end position="121"/>
    </location>
</feature>
<sequence>MAFTTKFLTLCFVLCILAPAVFGIECYLNETETTTGCKYCLYANIAGQSISQSFYDCLQQLSYQGQTIPNNDVNKCLDQDLGVGKGKVYVCDKNLCNDHCDGVRVGFGIVAIIAIVASAVLPL</sequence>
<feature type="signal peptide" evidence="2">
    <location>
        <begin position="1"/>
        <end position="23"/>
    </location>
</feature>
<feature type="chain" id="PRO_5028878755" evidence="2">
    <location>
        <begin position="24"/>
        <end position="123"/>
    </location>
</feature>
<proteinExistence type="predicted"/>